<dbReference type="WBParaSite" id="SRAE_2000164200.1">
    <property type="protein sequence ID" value="SRAE_2000164200.1"/>
    <property type="gene ID" value="WBGene00261847"/>
</dbReference>
<evidence type="ECO:0000313" key="4">
    <source>
        <dbReference type="WormBase" id="SRAE_2000164200"/>
    </source>
</evidence>
<proteinExistence type="predicted"/>
<dbReference type="RefSeq" id="XP_024506176.1">
    <property type="nucleotide sequence ID" value="XM_024652617.1"/>
</dbReference>
<keyword evidence="2" id="KW-1185">Reference proteome</keyword>
<dbReference type="CTD" id="36379341"/>
<sequence>MLENHDEITMEKINEQYALLEESKNDDLKMYNIISQMSGQQIEQFLKNYKKTSEDLKNTDNSTLNLQKQAVIKIENFYLQYKLKKNTQERLNKWENISIARKNILFGKLMEKLEEQSWDDSKHKAIRTLQMLKSRNEKINRNIKLGAETIEILNQRANIINYKLSKLQLKIDKYDIK</sequence>
<evidence type="ECO:0000313" key="3">
    <source>
        <dbReference type="WBParaSite" id="SRAE_2000164200.1"/>
    </source>
</evidence>
<dbReference type="Proteomes" id="UP000035682">
    <property type="component" value="Unplaced"/>
</dbReference>
<dbReference type="EMBL" id="LN609529">
    <property type="protein sequence ID" value="CEF66976.1"/>
    <property type="molecule type" value="Genomic_DNA"/>
</dbReference>
<gene>
    <name evidence="1 3 4" type="ORF">SRAE_2000164200</name>
</gene>
<evidence type="ECO:0000313" key="2">
    <source>
        <dbReference type="Proteomes" id="UP000035682"/>
    </source>
</evidence>
<accession>A0A090LB03</accession>
<dbReference type="GeneID" id="36379341"/>
<dbReference type="AlphaFoldDB" id="A0A090LB03"/>
<reference evidence="3" key="2">
    <citation type="submission" date="2020-12" db="UniProtKB">
        <authorList>
            <consortium name="WormBaseParasite"/>
        </authorList>
    </citation>
    <scope>IDENTIFICATION</scope>
</reference>
<organism evidence="1">
    <name type="scientific">Strongyloides ratti</name>
    <name type="common">Parasitic roundworm</name>
    <dbReference type="NCBI Taxonomy" id="34506"/>
    <lineage>
        <taxon>Eukaryota</taxon>
        <taxon>Metazoa</taxon>
        <taxon>Ecdysozoa</taxon>
        <taxon>Nematoda</taxon>
        <taxon>Chromadorea</taxon>
        <taxon>Rhabditida</taxon>
        <taxon>Tylenchina</taxon>
        <taxon>Panagrolaimomorpha</taxon>
        <taxon>Strongyloidoidea</taxon>
        <taxon>Strongyloididae</taxon>
        <taxon>Strongyloides</taxon>
    </lineage>
</organism>
<reference evidence="1 2" key="1">
    <citation type="submission" date="2014-09" db="EMBL/GenBank/DDBJ databases">
        <authorList>
            <person name="Martin A.A."/>
        </authorList>
    </citation>
    <scope>NUCLEOTIDE SEQUENCE</scope>
    <source>
        <strain evidence="2">ED321</strain>
        <strain evidence="1">ED321 Heterogonic</strain>
    </source>
</reference>
<dbReference type="WormBase" id="SRAE_2000164200">
    <property type="protein sequence ID" value="SRP08788"/>
    <property type="gene ID" value="WBGene00261847"/>
</dbReference>
<protein>
    <submittedName>
        <fullName evidence="1 3">Uncharacterized protein</fullName>
    </submittedName>
</protein>
<name>A0A090LB03_STRRB</name>
<evidence type="ECO:0000313" key="1">
    <source>
        <dbReference type="EMBL" id="CEF66976.1"/>
    </source>
</evidence>